<evidence type="ECO:0000313" key="2">
    <source>
        <dbReference type="Proteomes" id="UP000092445"/>
    </source>
</evidence>
<dbReference type="Proteomes" id="UP000092445">
    <property type="component" value="Unassembled WGS sequence"/>
</dbReference>
<reference evidence="2" key="1">
    <citation type="submission" date="2014-03" db="EMBL/GenBank/DDBJ databases">
        <authorList>
            <person name="Aksoy S."/>
            <person name="Warren W."/>
            <person name="Wilson R.K."/>
        </authorList>
    </citation>
    <scope>NUCLEOTIDE SEQUENCE [LARGE SCALE GENOMIC DNA]</scope>
    <source>
        <strain evidence="2">IAEA</strain>
    </source>
</reference>
<reference evidence="1" key="2">
    <citation type="submission" date="2020-05" db="UniProtKB">
        <authorList>
            <consortium name="EnsemblMetazoa"/>
        </authorList>
    </citation>
    <scope>IDENTIFICATION</scope>
    <source>
        <strain evidence="1">IAEA</strain>
    </source>
</reference>
<dbReference type="VEuPathDB" id="VectorBase:GPAI044620"/>
<dbReference type="EnsemblMetazoa" id="GPAI044620-RA">
    <property type="protein sequence ID" value="GPAI044620-PA"/>
    <property type="gene ID" value="GPAI044620"/>
</dbReference>
<organism evidence="1 2">
    <name type="scientific">Glossina pallidipes</name>
    <name type="common">Tsetse fly</name>
    <dbReference type="NCBI Taxonomy" id="7398"/>
    <lineage>
        <taxon>Eukaryota</taxon>
        <taxon>Metazoa</taxon>
        <taxon>Ecdysozoa</taxon>
        <taxon>Arthropoda</taxon>
        <taxon>Hexapoda</taxon>
        <taxon>Insecta</taxon>
        <taxon>Pterygota</taxon>
        <taxon>Neoptera</taxon>
        <taxon>Endopterygota</taxon>
        <taxon>Diptera</taxon>
        <taxon>Brachycera</taxon>
        <taxon>Muscomorpha</taxon>
        <taxon>Hippoboscoidea</taxon>
        <taxon>Glossinidae</taxon>
        <taxon>Glossina</taxon>
    </lineage>
</organism>
<dbReference type="AlphaFoldDB" id="A0A1B0AG37"/>
<keyword evidence="2" id="KW-1185">Reference proteome</keyword>
<name>A0A1B0AG37_GLOPL</name>
<evidence type="ECO:0000313" key="1">
    <source>
        <dbReference type="EnsemblMetazoa" id="GPAI044620-PA"/>
    </source>
</evidence>
<accession>A0A1B0AG37</accession>
<proteinExistence type="predicted"/>
<dbReference type="PANTHER" id="PTHR37449">
    <property type="match status" value="1"/>
</dbReference>
<protein>
    <submittedName>
        <fullName evidence="1">Uncharacterized protein</fullName>
    </submittedName>
</protein>
<dbReference type="PANTHER" id="PTHR37449:SF1">
    <property type="entry name" value="OS02G0159950 PROTEIN"/>
    <property type="match status" value="1"/>
</dbReference>
<sequence length="158" mass="17044">MQGAFLRANANISRTLDGPTPTNISKNSEPETVINGTLASPAVAFASRVLPVPGGPVNIAPLDIVESTAHIQIVVNWETFRITADEDKVAQAMKTCSSSLLQCKNDNHLLNDPISESALHLHLNISNVSVAVNRSITSLVEKENMLTILDNEQSRYQG</sequence>